<dbReference type="InterPro" id="IPR013785">
    <property type="entry name" value="Aldolase_TIM"/>
</dbReference>
<evidence type="ECO:0000259" key="1">
    <source>
        <dbReference type="Pfam" id="PF19200"/>
    </source>
</evidence>
<dbReference type="InterPro" id="IPR008589">
    <property type="entry name" value="MupG"/>
</dbReference>
<dbReference type="PANTHER" id="PTHR38435">
    <property type="match status" value="1"/>
</dbReference>
<proteinExistence type="predicted"/>
<dbReference type="AlphaFoldDB" id="A0A1M4RZ68"/>
<name>A0A1M4RZ68_9ACTO</name>
<dbReference type="InterPro" id="IPR017853">
    <property type="entry name" value="GH"/>
</dbReference>
<dbReference type="InterPro" id="IPR043797">
    <property type="entry name" value="MupG_N"/>
</dbReference>
<feature type="domain" description="6-phospho-N-acetylmuramidase N-terminal" evidence="1">
    <location>
        <begin position="3"/>
        <end position="216"/>
    </location>
</feature>
<sequence length="340" mass="36850">MLFSVYATDPPTVRAAVVEQACADGAEASLFTSLHLPEAGDLDAWIAWMAEVHRDRGVSFWADVSPGALEQLGGDLGKLGEAGVVGVRLDYGFTTEAVGAIARRGMRIAVNASTITAEELDALANAGVDVVGWHNFYPRPGTGLSREYYLAQSELFTARGLPLLAFIPGETSRRAPLHLGLPTLEVHRYRNAYVTACELSALTPGVKVVCAEGTLRSQHLEWVRRVEDDGVVTLPLVGLVRECEWLLERDWRLRVEQSGVSQRLVGTRGHTLPTGCVPADALEMGSVQIDTLGRYSGEVQLMVSEQPLDAYHLHLGDVAAPYRGLVTLLRGGETIRLIRG</sequence>
<reference evidence="3" key="1">
    <citation type="submission" date="2016-09" db="EMBL/GenBank/DDBJ databases">
        <authorList>
            <person name="Strepis N."/>
        </authorList>
    </citation>
    <scope>NUCLEOTIDE SEQUENCE [LARGE SCALE GENOMIC DNA]</scope>
</reference>
<dbReference type="Gene3D" id="3.20.20.70">
    <property type="entry name" value="Aldolase class I"/>
    <property type="match status" value="1"/>
</dbReference>
<keyword evidence="3" id="KW-1185">Reference proteome</keyword>
<evidence type="ECO:0000313" key="2">
    <source>
        <dbReference type="EMBL" id="SHE25221.1"/>
    </source>
</evidence>
<dbReference type="SUPFAM" id="SSF51445">
    <property type="entry name" value="(Trans)glycosidases"/>
    <property type="match status" value="1"/>
</dbReference>
<protein>
    <submittedName>
        <fullName evidence="2">Aldolase-type tim barrel</fullName>
    </submittedName>
</protein>
<dbReference type="OrthoDB" id="5809921at2"/>
<dbReference type="EMBL" id="FQTT01000010">
    <property type="protein sequence ID" value="SHE25221.1"/>
    <property type="molecule type" value="Genomic_DNA"/>
</dbReference>
<accession>A0A1M4RZ68</accession>
<evidence type="ECO:0000313" key="3">
    <source>
        <dbReference type="Proteomes" id="UP000184291"/>
    </source>
</evidence>
<gene>
    <name evidence="2" type="ORF">ACGLYG10_1437</name>
</gene>
<dbReference type="RefSeq" id="WP_073329746.1">
    <property type="nucleotide sequence ID" value="NZ_FQTT01000010.1"/>
</dbReference>
<dbReference type="Pfam" id="PF19200">
    <property type="entry name" value="MupG_N"/>
    <property type="match status" value="1"/>
</dbReference>
<dbReference type="Proteomes" id="UP000184291">
    <property type="component" value="Unassembled WGS sequence"/>
</dbReference>
<organism evidence="2 3">
    <name type="scientific">Actinomyces glycerinitolerans</name>
    <dbReference type="NCBI Taxonomy" id="1892869"/>
    <lineage>
        <taxon>Bacteria</taxon>
        <taxon>Bacillati</taxon>
        <taxon>Actinomycetota</taxon>
        <taxon>Actinomycetes</taxon>
        <taxon>Actinomycetales</taxon>
        <taxon>Actinomycetaceae</taxon>
        <taxon>Actinomyces</taxon>
    </lineage>
</organism>
<dbReference type="PANTHER" id="PTHR38435:SF2">
    <property type="entry name" value="DUF871 DOMAIN-CONTAINING PROTEIN"/>
    <property type="match status" value="1"/>
</dbReference>
<dbReference type="STRING" id="1892869.ACGLYG10_1437"/>